<sequence>MLLTQKTLHYITICHINNNINEDKDDNKGSGRDVDGNDKGSGGTKAPPQPAYTAAITSTQTRITKHAADATQY</sequence>
<dbReference type="AlphaFoldDB" id="A0A5B7GVC4"/>
<dbReference type="Proteomes" id="UP000324222">
    <property type="component" value="Unassembled WGS sequence"/>
</dbReference>
<feature type="region of interest" description="Disordered" evidence="1">
    <location>
        <begin position="19"/>
        <end position="52"/>
    </location>
</feature>
<feature type="compositionally biased region" description="Basic and acidic residues" evidence="1">
    <location>
        <begin position="21"/>
        <end position="38"/>
    </location>
</feature>
<evidence type="ECO:0000256" key="1">
    <source>
        <dbReference type="SAM" id="MobiDB-lite"/>
    </source>
</evidence>
<reference evidence="2 3" key="1">
    <citation type="submission" date="2019-05" db="EMBL/GenBank/DDBJ databases">
        <title>Another draft genome of Portunus trituberculatus and its Hox gene families provides insights of decapod evolution.</title>
        <authorList>
            <person name="Jeong J.-H."/>
            <person name="Song I."/>
            <person name="Kim S."/>
            <person name="Choi T."/>
            <person name="Kim D."/>
            <person name="Ryu S."/>
            <person name="Kim W."/>
        </authorList>
    </citation>
    <scope>NUCLEOTIDE SEQUENCE [LARGE SCALE GENOMIC DNA]</scope>
    <source>
        <tissue evidence="2">Muscle</tissue>
    </source>
</reference>
<dbReference type="EMBL" id="VSRR010018665">
    <property type="protein sequence ID" value="MPC61573.1"/>
    <property type="molecule type" value="Genomic_DNA"/>
</dbReference>
<comment type="caution">
    <text evidence="2">The sequence shown here is derived from an EMBL/GenBank/DDBJ whole genome shotgun (WGS) entry which is preliminary data.</text>
</comment>
<accession>A0A5B7GVC4</accession>
<evidence type="ECO:0000313" key="3">
    <source>
        <dbReference type="Proteomes" id="UP000324222"/>
    </source>
</evidence>
<gene>
    <name evidence="2" type="ORF">E2C01_055647</name>
</gene>
<keyword evidence="3" id="KW-1185">Reference proteome</keyword>
<evidence type="ECO:0000313" key="2">
    <source>
        <dbReference type="EMBL" id="MPC61573.1"/>
    </source>
</evidence>
<proteinExistence type="predicted"/>
<organism evidence="2 3">
    <name type="scientific">Portunus trituberculatus</name>
    <name type="common">Swimming crab</name>
    <name type="synonym">Neptunus trituberculatus</name>
    <dbReference type="NCBI Taxonomy" id="210409"/>
    <lineage>
        <taxon>Eukaryota</taxon>
        <taxon>Metazoa</taxon>
        <taxon>Ecdysozoa</taxon>
        <taxon>Arthropoda</taxon>
        <taxon>Crustacea</taxon>
        <taxon>Multicrustacea</taxon>
        <taxon>Malacostraca</taxon>
        <taxon>Eumalacostraca</taxon>
        <taxon>Eucarida</taxon>
        <taxon>Decapoda</taxon>
        <taxon>Pleocyemata</taxon>
        <taxon>Brachyura</taxon>
        <taxon>Eubrachyura</taxon>
        <taxon>Portunoidea</taxon>
        <taxon>Portunidae</taxon>
        <taxon>Portuninae</taxon>
        <taxon>Portunus</taxon>
    </lineage>
</organism>
<name>A0A5B7GVC4_PORTR</name>
<protein>
    <submittedName>
        <fullName evidence="2">Uncharacterized protein</fullName>
    </submittedName>
</protein>